<gene>
    <name evidence="3" type="ORF">UT64_C0009G0014</name>
</gene>
<organism evidence="3 4">
    <name type="scientific">Candidatus Falkowbacteria bacterium GW2011_GWF2_39_8</name>
    <dbReference type="NCBI Taxonomy" id="1618642"/>
    <lineage>
        <taxon>Bacteria</taxon>
        <taxon>Candidatus Falkowiibacteriota</taxon>
    </lineage>
</organism>
<feature type="transmembrane region" description="Helical" evidence="2">
    <location>
        <begin position="12"/>
        <end position="34"/>
    </location>
</feature>
<dbReference type="Gene3D" id="3.30.700.10">
    <property type="entry name" value="Glycoprotein, Type 4 Pilin"/>
    <property type="match status" value="1"/>
</dbReference>
<dbReference type="GO" id="GO:0015627">
    <property type="term" value="C:type II protein secretion system complex"/>
    <property type="evidence" value="ECO:0007669"/>
    <property type="project" value="InterPro"/>
</dbReference>
<dbReference type="PANTHER" id="PTHR30093">
    <property type="entry name" value="GENERAL SECRETION PATHWAY PROTEIN G"/>
    <property type="match status" value="1"/>
</dbReference>
<protein>
    <recommendedName>
        <fullName evidence="5">General secretion pathway protein G</fullName>
    </recommendedName>
</protein>
<dbReference type="EMBL" id="LBXO01000009">
    <property type="protein sequence ID" value="KKR33402.1"/>
    <property type="molecule type" value="Genomic_DNA"/>
</dbReference>
<dbReference type="InterPro" id="IPR045584">
    <property type="entry name" value="Pilin-like"/>
</dbReference>
<dbReference type="GO" id="GO:0015628">
    <property type="term" value="P:protein secretion by the type II secretion system"/>
    <property type="evidence" value="ECO:0007669"/>
    <property type="project" value="InterPro"/>
</dbReference>
<evidence type="ECO:0000256" key="2">
    <source>
        <dbReference type="SAM" id="Phobius"/>
    </source>
</evidence>
<sequence length="161" mass="16897">MAKQKNNKKGFTLIELLVVISIIGFLAVLALVAVTTVRRGARDSLRVNAISAMRKSLELYANDNDGNYPVSAGECVATTGSVGPALLASKALESVMVDPSWPTAVPANVTPGGTVIAPSNSFCYYYFSATSTKDFTVNYYLETDSRAGASGIHVAGPSGEK</sequence>
<reference evidence="3 4" key="1">
    <citation type="journal article" date="2015" name="Nature">
        <title>rRNA introns, odd ribosomes, and small enigmatic genomes across a large radiation of phyla.</title>
        <authorList>
            <person name="Brown C.T."/>
            <person name="Hug L.A."/>
            <person name="Thomas B.C."/>
            <person name="Sharon I."/>
            <person name="Castelle C.J."/>
            <person name="Singh A."/>
            <person name="Wilkins M.J."/>
            <person name="Williams K.H."/>
            <person name="Banfield J.F."/>
        </authorList>
    </citation>
    <scope>NUCLEOTIDE SEQUENCE [LARGE SCALE GENOMIC DNA]</scope>
</reference>
<dbReference type="InterPro" id="IPR012902">
    <property type="entry name" value="N_methyl_site"/>
</dbReference>
<keyword evidence="2" id="KW-1133">Transmembrane helix</keyword>
<accession>A0A0G0T6E4</accession>
<dbReference type="PRINTS" id="PR00813">
    <property type="entry name" value="BCTERIALGSPG"/>
</dbReference>
<name>A0A0G0T6E4_9BACT</name>
<evidence type="ECO:0000313" key="3">
    <source>
        <dbReference type="EMBL" id="KKR33402.1"/>
    </source>
</evidence>
<dbReference type="SUPFAM" id="SSF54523">
    <property type="entry name" value="Pili subunits"/>
    <property type="match status" value="1"/>
</dbReference>
<dbReference type="AlphaFoldDB" id="A0A0G0T6E4"/>
<comment type="caution">
    <text evidence="3">The sequence shown here is derived from an EMBL/GenBank/DDBJ whole genome shotgun (WGS) entry which is preliminary data.</text>
</comment>
<dbReference type="Pfam" id="PF07963">
    <property type="entry name" value="N_methyl"/>
    <property type="match status" value="1"/>
</dbReference>
<evidence type="ECO:0000313" key="4">
    <source>
        <dbReference type="Proteomes" id="UP000034137"/>
    </source>
</evidence>
<dbReference type="PROSITE" id="PS00409">
    <property type="entry name" value="PROKAR_NTER_METHYL"/>
    <property type="match status" value="1"/>
</dbReference>
<dbReference type="NCBIfam" id="TIGR02532">
    <property type="entry name" value="IV_pilin_GFxxxE"/>
    <property type="match status" value="1"/>
</dbReference>
<keyword evidence="2" id="KW-0472">Membrane</keyword>
<dbReference type="Proteomes" id="UP000034137">
    <property type="component" value="Unassembled WGS sequence"/>
</dbReference>
<keyword evidence="2" id="KW-0812">Transmembrane</keyword>
<proteinExistence type="predicted"/>
<evidence type="ECO:0000256" key="1">
    <source>
        <dbReference type="ARBA" id="ARBA00022481"/>
    </source>
</evidence>
<dbReference type="InterPro" id="IPR000983">
    <property type="entry name" value="Bac_GSPG_pilin"/>
</dbReference>
<keyword evidence="1" id="KW-0488">Methylation</keyword>
<evidence type="ECO:0008006" key="5">
    <source>
        <dbReference type="Google" id="ProtNLM"/>
    </source>
</evidence>